<evidence type="ECO:0000256" key="1">
    <source>
        <dbReference type="ARBA" id="ARBA00023002"/>
    </source>
</evidence>
<feature type="transmembrane region" description="Helical" evidence="2">
    <location>
        <begin position="7"/>
        <end position="31"/>
    </location>
</feature>
<dbReference type="OrthoDB" id="168391at2157"/>
<dbReference type="EMBL" id="BMNM01000001">
    <property type="protein sequence ID" value="GGI67647.1"/>
    <property type="molecule type" value="Genomic_DNA"/>
</dbReference>
<reference evidence="5" key="2">
    <citation type="submission" date="2020-09" db="EMBL/GenBank/DDBJ databases">
        <authorList>
            <person name="Sun Q."/>
            <person name="Ohkuma M."/>
        </authorList>
    </citation>
    <scope>NUCLEOTIDE SEQUENCE</scope>
    <source>
        <strain evidence="5">JCM 11219</strain>
    </source>
</reference>
<sequence length="389" mass="43449">MSEGRGLISLTADAVVIGAGIVGLATAYYLARRGFSVVVLEKSYVGSGSSTRNAGRYRVHFGNRENTEFAIRAIRKLESLSGELGWNGVFERAGYLWLARRKEVLEHYGKLNEQLWKPMGVPVQILTVDELRDRFPYINTQGIVGAIFGPQDGAFHHDYLVMGYYERSLDLGVKVFEYSEVKNIGIENGRVTSVSSGDVFVRTKNVIFTAGAWTGEVMKRTLNIDIPIKPARREIGITEPVRPLINTYVIDTETNLYVGQTMRGEILGSVELEGGEGFLPYGNTFTWLTTWARETVKLIPSLRNIRVMRIWSGYYEMTPDHSHVMGRSSTWPEGVYVLSGFSGHGFMLGPYAAELLARYIADGVVDPIMKPFLPDRFATGNLIKELLVI</sequence>
<reference evidence="5" key="1">
    <citation type="journal article" date="2014" name="Int. J. Syst. Evol. Microbiol.">
        <title>Complete genome sequence of Corynebacterium casei LMG S-19264T (=DSM 44701T), isolated from a smear-ripened cheese.</title>
        <authorList>
            <consortium name="US DOE Joint Genome Institute (JGI-PGF)"/>
            <person name="Walter F."/>
            <person name="Albersmeier A."/>
            <person name="Kalinowski J."/>
            <person name="Ruckert C."/>
        </authorList>
    </citation>
    <scope>NUCLEOTIDE SEQUENCE</scope>
    <source>
        <strain evidence="5">JCM 11219</strain>
    </source>
</reference>
<evidence type="ECO:0000256" key="2">
    <source>
        <dbReference type="SAM" id="Phobius"/>
    </source>
</evidence>
<reference evidence="7" key="3">
    <citation type="submission" date="2022-09" db="EMBL/GenBank/DDBJ databases">
        <title>Complete genome sequence of Vulcanisaeta souniana.</title>
        <authorList>
            <person name="Kato S."/>
            <person name="Itoh T."/>
            <person name="Ohkuma M."/>
        </authorList>
    </citation>
    <scope>NUCLEOTIDE SEQUENCE [LARGE SCALE GENOMIC DNA]</scope>
    <source>
        <strain evidence="7">JCM 11219</strain>
    </source>
</reference>
<gene>
    <name evidence="5" type="ORF">GCM10007112_00740</name>
    <name evidence="4" type="ORF">Vsou_12340</name>
</gene>
<evidence type="ECO:0000313" key="6">
    <source>
        <dbReference type="Proteomes" id="UP000657075"/>
    </source>
</evidence>
<dbReference type="SUPFAM" id="SSF51905">
    <property type="entry name" value="FAD/NAD(P)-binding domain"/>
    <property type="match status" value="1"/>
</dbReference>
<dbReference type="InterPro" id="IPR006076">
    <property type="entry name" value="FAD-dep_OxRdtase"/>
</dbReference>
<dbReference type="PANTHER" id="PTHR13847">
    <property type="entry name" value="SARCOSINE DEHYDROGENASE-RELATED"/>
    <property type="match status" value="1"/>
</dbReference>
<keyword evidence="2" id="KW-0812">Transmembrane</keyword>
<protein>
    <submittedName>
        <fullName evidence="5">FAD-dependent oxidoreductase</fullName>
    </submittedName>
</protein>
<dbReference type="GO" id="GO:0016491">
    <property type="term" value="F:oxidoreductase activity"/>
    <property type="evidence" value="ECO:0007669"/>
    <property type="project" value="UniProtKB-KW"/>
</dbReference>
<dbReference type="AlphaFoldDB" id="A0A830E6D6"/>
<dbReference type="EMBL" id="AP026830">
    <property type="protein sequence ID" value="BDR92141.1"/>
    <property type="molecule type" value="Genomic_DNA"/>
</dbReference>
<proteinExistence type="predicted"/>
<dbReference type="Proteomes" id="UP001060771">
    <property type="component" value="Chromosome"/>
</dbReference>
<keyword evidence="2" id="KW-1133">Transmembrane helix</keyword>
<dbReference type="Gene3D" id="3.30.9.10">
    <property type="entry name" value="D-Amino Acid Oxidase, subunit A, domain 2"/>
    <property type="match status" value="1"/>
</dbReference>
<dbReference type="GeneID" id="76206779"/>
<evidence type="ECO:0000259" key="3">
    <source>
        <dbReference type="Pfam" id="PF01266"/>
    </source>
</evidence>
<dbReference type="InterPro" id="IPR036188">
    <property type="entry name" value="FAD/NAD-bd_sf"/>
</dbReference>
<dbReference type="RefSeq" id="WP_188602223.1">
    <property type="nucleotide sequence ID" value="NZ_AP026830.1"/>
</dbReference>
<reference evidence="4" key="4">
    <citation type="journal article" date="2023" name="Microbiol. Resour. Announc.">
        <title>Complete Genome Sequence of Vulcanisaeta souniana Strain IC-059, a Hyperthermophilic Archaeon Isolated from Hot Spring Water in Japan.</title>
        <authorList>
            <person name="Kato S."/>
            <person name="Itoh T."/>
            <person name="Wu L."/>
            <person name="Ma J."/>
            <person name="Ohkuma M."/>
        </authorList>
    </citation>
    <scope>NUCLEOTIDE SEQUENCE</scope>
    <source>
        <strain evidence="4">JCM 11219</strain>
    </source>
</reference>
<name>A0A830E6D6_9CREN</name>
<dbReference type="Proteomes" id="UP000657075">
    <property type="component" value="Unassembled WGS sequence"/>
</dbReference>
<dbReference type="Pfam" id="PF01266">
    <property type="entry name" value="DAO"/>
    <property type="match status" value="1"/>
</dbReference>
<evidence type="ECO:0000313" key="4">
    <source>
        <dbReference type="EMBL" id="BDR92141.1"/>
    </source>
</evidence>
<keyword evidence="7" id="KW-1185">Reference proteome</keyword>
<keyword evidence="1" id="KW-0560">Oxidoreductase</keyword>
<organism evidence="5 6">
    <name type="scientific">Vulcanisaeta souniana JCM 11219</name>
    <dbReference type="NCBI Taxonomy" id="1293586"/>
    <lineage>
        <taxon>Archaea</taxon>
        <taxon>Thermoproteota</taxon>
        <taxon>Thermoprotei</taxon>
        <taxon>Thermoproteales</taxon>
        <taxon>Thermoproteaceae</taxon>
        <taxon>Vulcanisaeta</taxon>
    </lineage>
</organism>
<keyword evidence="2" id="KW-0472">Membrane</keyword>
<dbReference type="PANTHER" id="PTHR13847:SF287">
    <property type="entry name" value="FAD-DEPENDENT OXIDOREDUCTASE DOMAIN-CONTAINING PROTEIN 1"/>
    <property type="match status" value="1"/>
</dbReference>
<dbReference type="Gene3D" id="3.50.50.60">
    <property type="entry name" value="FAD/NAD(P)-binding domain"/>
    <property type="match status" value="1"/>
</dbReference>
<accession>A0A830E6D6</accession>
<evidence type="ECO:0000313" key="7">
    <source>
        <dbReference type="Proteomes" id="UP001060771"/>
    </source>
</evidence>
<feature type="domain" description="FAD dependent oxidoreductase" evidence="3">
    <location>
        <begin position="13"/>
        <end position="358"/>
    </location>
</feature>
<dbReference type="GO" id="GO:0005737">
    <property type="term" value="C:cytoplasm"/>
    <property type="evidence" value="ECO:0007669"/>
    <property type="project" value="TreeGrafter"/>
</dbReference>
<evidence type="ECO:0000313" key="5">
    <source>
        <dbReference type="EMBL" id="GGI67647.1"/>
    </source>
</evidence>